<protein>
    <submittedName>
        <fullName evidence="2">Cupin domain-containing protein</fullName>
    </submittedName>
</protein>
<dbReference type="Gene3D" id="2.60.120.10">
    <property type="entry name" value="Jelly Rolls"/>
    <property type="match status" value="1"/>
</dbReference>
<dbReference type="PANTHER" id="PTHR40943">
    <property type="entry name" value="CYTOPLASMIC PROTEIN-RELATED"/>
    <property type="match status" value="1"/>
</dbReference>
<feature type="domain" description="(S)-ureidoglycine aminohydrolase cupin" evidence="1">
    <location>
        <begin position="45"/>
        <end position="117"/>
    </location>
</feature>
<dbReference type="GeneID" id="96654414"/>
<dbReference type="InterPro" id="IPR014710">
    <property type="entry name" value="RmlC-like_jellyroll"/>
</dbReference>
<dbReference type="Proteomes" id="UP000475666">
    <property type="component" value="Unassembled WGS sequence"/>
</dbReference>
<comment type="caution">
    <text evidence="2">The sequence shown here is derived from an EMBL/GenBank/DDBJ whole genome shotgun (WGS) entry which is preliminary data.</text>
</comment>
<gene>
    <name evidence="2" type="ORF">G3I66_09825</name>
</gene>
<reference evidence="2 3" key="1">
    <citation type="submission" date="2020-01" db="EMBL/GenBank/DDBJ databases">
        <title>Insect and environment-associated Actinomycetes.</title>
        <authorList>
            <person name="Currrie C."/>
            <person name="Chevrette M."/>
            <person name="Carlson C."/>
            <person name="Stubbendieck R."/>
            <person name="Wendt-Pienkowski E."/>
        </authorList>
    </citation>
    <scope>NUCLEOTIDE SEQUENCE [LARGE SCALE GENOMIC DNA]</scope>
    <source>
        <strain evidence="2 3">SID7739</strain>
    </source>
</reference>
<dbReference type="PANTHER" id="PTHR40943:SF1">
    <property type="entry name" value="CYTOPLASMIC PROTEIN"/>
    <property type="match status" value="1"/>
</dbReference>
<dbReference type="InterPro" id="IPR011051">
    <property type="entry name" value="RmlC_Cupin_sf"/>
</dbReference>
<dbReference type="InterPro" id="IPR008579">
    <property type="entry name" value="UGlyAH_Cupin_dom"/>
</dbReference>
<name>A0A6G3T9T4_9ACTN</name>
<dbReference type="EMBL" id="JAAGMQ010000275">
    <property type="protein sequence ID" value="NEC33477.1"/>
    <property type="molecule type" value="Genomic_DNA"/>
</dbReference>
<evidence type="ECO:0000259" key="1">
    <source>
        <dbReference type="Pfam" id="PF05899"/>
    </source>
</evidence>
<evidence type="ECO:0000313" key="3">
    <source>
        <dbReference type="Proteomes" id="UP000475666"/>
    </source>
</evidence>
<evidence type="ECO:0000313" key="2">
    <source>
        <dbReference type="EMBL" id="NEC33477.1"/>
    </source>
</evidence>
<dbReference type="CDD" id="cd02227">
    <property type="entry name" value="cupin_TM1112-like"/>
    <property type="match status" value="1"/>
</dbReference>
<proteinExistence type="predicted"/>
<accession>A0A6G3T9T4</accession>
<dbReference type="SUPFAM" id="SSF51182">
    <property type="entry name" value="RmlC-like cupins"/>
    <property type="match status" value="1"/>
</dbReference>
<dbReference type="RefSeq" id="WP_109028434.1">
    <property type="nucleotide sequence ID" value="NZ_BEWD01000001.1"/>
</dbReference>
<organism evidence="2 3">
    <name type="scientific">Streptomyces rubrogriseus</name>
    <dbReference type="NCBI Taxonomy" id="194673"/>
    <lineage>
        <taxon>Bacteria</taxon>
        <taxon>Bacillati</taxon>
        <taxon>Actinomycetota</taxon>
        <taxon>Actinomycetes</taxon>
        <taxon>Kitasatosporales</taxon>
        <taxon>Streptomycetaceae</taxon>
        <taxon>Streptomyces</taxon>
        <taxon>Streptomyces violaceoruber group</taxon>
    </lineage>
</organism>
<dbReference type="Pfam" id="PF05899">
    <property type="entry name" value="Cupin_3"/>
    <property type="match status" value="1"/>
</dbReference>
<dbReference type="AlphaFoldDB" id="A0A6G3T9T4"/>
<sequence length="135" mass="15084">MTSRTIKDIVVLGESEPENVRQVRKGPDRWISGELAITNTLHFTSPDGAFTSGIWESTPGKFRAVYEEDEFYHMLHGRVVIADDDGNARTFVPGDTIVVPAGFTGTWEVLEPTKKFYAHYRPLDDDRTGPAVQAD</sequence>